<protein>
    <submittedName>
        <fullName evidence="1">Uncharacterized protein</fullName>
    </submittedName>
</protein>
<dbReference type="EMBL" id="FONV01000013">
    <property type="protein sequence ID" value="SFF57196.1"/>
    <property type="molecule type" value="Genomic_DNA"/>
</dbReference>
<keyword evidence="2" id="KW-1185">Reference proteome</keyword>
<sequence>MTVTRWRRPSHGDLQKLAATNAIPTMVGITITGHRVG</sequence>
<proteinExistence type="predicted"/>
<evidence type="ECO:0000313" key="2">
    <source>
        <dbReference type="Proteomes" id="UP000199645"/>
    </source>
</evidence>
<dbReference type="AlphaFoldDB" id="A0A1I2JWS5"/>
<evidence type="ECO:0000313" key="1">
    <source>
        <dbReference type="EMBL" id="SFF57196.1"/>
    </source>
</evidence>
<name>A0A1I2JWS5_9ACTN</name>
<reference evidence="1 2" key="1">
    <citation type="submission" date="2016-10" db="EMBL/GenBank/DDBJ databases">
        <authorList>
            <person name="de Groot N.N."/>
        </authorList>
    </citation>
    <scope>NUCLEOTIDE SEQUENCE [LARGE SCALE GENOMIC DNA]</scope>
    <source>
        <strain evidence="1 2">DSM 43019</strain>
    </source>
</reference>
<gene>
    <name evidence="1" type="ORF">SAMN05421541_113271</name>
</gene>
<organism evidence="1 2">
    <name type="scientific">Actinoplanes philippinensis</name>
    <dbReference type="NCBI Taxonomy" id="35752"/>
    <lineage>
        <taxon>Bacteria</taxon>
        <taxon>Bacillati</taxon>
        <taxon>Actinomycetota</taxon>
        <taxon>Actinomycetes</taxon>
        <taxon>Micromonosporales</taxon>
        <taxon>Micromonosporaceae</taxon>
        <taxon>Actinoplanes</taxon>
    </lineage>
</organism>
<dbReference type="Proteomes" id="UP000199645">
    <property type="component" value="Unassembled WGS sequence"/>
</dbReference>
<accession>A0A1I2JWS5</accession>